<dbReference type="InterPro" id="IPR001900">
    <property type="entry name" value="RNase_II/R"/>
</dbReference>
<dbReference type="OrthoDB" id="5800376at2"/>
<keyword evidence="3" id="KW-1185">Reference proteome</keyword>
<dbReference type="PANTHER" id="PTHR23355">
    <property type="entry name" value="RIBONUCLEASE"/>
    <property type="match status" value="1"/>
</dbReference>
<dbReference type="InterPro" id="IPR050180">
    <property type="entry name" value="RNR_Ribonuclease"/>
</dbReference>
<dbReference type="PANTHER" id="PTHR23355:SF9">
    <property type="entry name" value="DIS3-LIKE EXONUCLEASE 2"/>
    <property type="match status" value="1"/>
</dbReference>
<dbReference type="Proteomes" id="UP000013167">
    <property type="component" value="Unassembled WGS sequence"/>
</dbReference>
<dbReference type="InterPro" id="IPR040596">
    <property type="entry name" value="RNase_II_C_S1"/>
</dbReference>
<dbReference type="InterPro" id="IPR012340">
    <property type="entry name" value="NA-bd_OB-fold"/>
</dbReference>
<sequence length="480" mass="52288">MPRQIVTARHVSAALKARYAAIREELGVPGEFPPEVLAETERVLREPLLTVDRDETAVPFCTIDPPGSMDLDQALHIERNGNGYRVRYAIAHLASFIEPGGAIDTEARRRGQTIYSPDERVPLHPPALSEGAASLLPGQERPAYVWDMQVDRTGEGTSVQVYAARVRSVDRFDYEQVQELIDGGTGDQRLVLLKEVGLLRLAREAVRGGANLPIPDQEVHQDEDGSWTVHFRPPLACEDWNAQISLMTGMAAAELMIGAKVGLLRTMPPAEQKAIDRFRHQAKALGVPWGGKQSYGEFLRSLDRTEPKQLALIYEATGLFRGAGYAAFDGVVPEHPEHAAVASTYAHTTAPLRRLGDRFVLAACEAISAQHDVPGWVRETLPTLPDILKKSDQLANAVARASIDATEAAILADRVGEKFPAVVVEVAVDGGERRRSRGAVVQVLEPAVVAELEGDADLGAEIEAELVRADIGTGKVLFRR</sequence>
<dbReference type="Pfam" id="PF18614">
    <property type="entry name" value="RNase_II_C_S1"/>
    <property type="match status" value="1"/>
</dbReference>
<dbReference type="GO" id="GO:0004540">
    <property type="term" value="F:RNA nuclease activity"/>
    <property type="evidence" value="ECO:0007669"/>
    <property type="project" value="InterPro"/>
</dbReference>
<dbReference type="AlphaFoldDB" id="N0E4W1"/>
<accession>N0E4W1</accession>
<evidence type="ECO:0000259" key="1">
    <source>
        <dbReference type="SMART" id="SM00955"/>
    </source>
</evidence>
<dbReference type="SUPFAM" id="SSF50249">
    <property type="entry name" value="Nucleic acid-binding proteins"/>
    <property type="match status" value="1"/>
</dbReference>
<dbReference type="RefSeq" id="WP_010850817.1">
    <property type="nucleotide sequence ID" value="NZ_HF570956.1"/>
</dbReference>
<protein>
    <submittedName>
        <fullName evidence="2">Putative ribonuclease R</fullName>
    </submittedName>
</protein>
<feature type="domain" description="RNB" evidence="1">
    <location>
        <begin position="52"/>
        <end position="370"/>
    </location>
</feature>
<organism evidence="2 3">
    <name type="scientific">Phycicoccus elongatus Lp2</name>
    <dbReference type="NCBI Taxonomy" id="1193181"/>
    <lineage>
        <taxon>Bacteria</taxon>
        <taxon>Bacillati</taxon>
        <taxon>Actinomycetota</taxon>
        <taxon>Actinomycetes</taxon>
        <taxon>Micrococcales</taxon>
        <taxon>Intrasporangiaceae</taxon>
        <taxon>Phycicoccus</taxon>
    </lineage>
</organism>
<dbReference type="GO" id="GO:0006402">
    <property type="term" value="P:mRNA catabolic process"/>
    <property type="evidence" value="ECO:0007669"/>
    <property type="project" value="TreeGrafter"/>
</dbReference>
<dbReference type="HOGENOM" id="CLU_038135_1_0_11"/>
<dbReference type="STRING" id="1193181.BN10_730012"/>
<evidence type="ECO:0000313" key="2">
    <source>
        <dbReference type="EMBL" id="CCH70981.1"/>
    </source>
</evidence>
<evidence type="ECO:0000313" key="3">
    <source>
        <dbReference type="Proteomes" id="UP000013167"/>
    </source>
</evidence>
<dbReference type="GO" id="GO:0003723">
    <property type="term" value="F:RNA binding"/>
    <property type="evidence" value="ECO:0007669"/>
    <property type="project" value="InterPro"/>
</dbReference>
<dbReference type="Pfam" id="PF00773">
    <property type="entry name" value="RNB"/>
    <property type="match status" value="1"/>
</dbReference>
<name>N0E4W1_9MICO</name>
<reference evidence="2 3" key="1">
    <citation type="journal article" date="2013" name="ISME J.">
        <title>A metabolic model for members of the genus Tetrasphaera involved in enhanced biological phosphorus removal.</title>
        <authorList>
            <person name="Kristiansen R."/>
            <person name="Nguyen H.T.T."/>
            <person name="Saunders A.M."/>
            <person name="Nielsen J.L."/>
            <person name="Wimmer R."/>
            <person name="Le V.Q."/>
            <person name="McIlroy S.J."/>
            <person name="Petrovski S."/>
            <person name="Seviour R.J."/>
            <person name="Calteau A."/>
            <person name="Nielsen K.L."/>
            <person name="Nielsen P.H."/>
        </authorList>
    </citation>
    <scope>NUCLEOTIDE SEQUENCE [LARGE SCALE GENOMIC DNA]</scope>
    <source>
        <strain evidence="2 3">Lp2</strain>
    </source>
</reference>
<dbReference type="eggNOG" id="COG0557">
    <property type="taxonomic scope" value="Bacteria"/>
</dbReference>
<comment type="caution">
    <text evidence="2">The sequence shown here is derived from an EMBL/GenBank/DDBJ whole genome shotgun (WGS) entry which is preliminary data.</text>
</comment>
<proteinExistence type="predicted"/>
<dbReference type="SMART" id="SM00955">
    <property type="entry name" value="RNB"/>
    <property type="match status" value="1"/>
</dbReference>
<dbReference type="EMBL" id="CAIZ01000145">
    <property type="protein sequence ID" value="CCH70981.1"/>
    <property type="molecule type" value="Genomic_DNA"/>
</dbReference>
<gene>
    <name evidence="2" type="ORF">BN10_730012</name>
</gene>